<dbReference type="EMBL" id="AHJE01000029">
    <property type="protein sequence ID" value="EHP42665.1"/>
    <property type="molecule type" value="Genomic_DNA"/>
</dbReference>
<dbReference type="InterPro" id="IPR002711">
    <property type="entry name" value="HNH"/>
</dbReference>
<organism evidence="2 3">
    <name type="scientific">Cupriavidus basilensis OR16</name>
    <dbReference type="NCBI Taxonomy" id="1127483"/>
    <lineage>
        <taxon>Bacteria</taxon>
        <taxon>Pseudomonadati</taxon>
        <taxon>Pseudomonadota</taxon>
        <taxon>Betaproteobacteria</taxon>
        <taxon>Burkholderiales</taxon>
        <taxon>Burkholderiaceae</taxon>
        <taxon>Cupriavidus</taxon>
    </lineage>
</organism>
<dbReference type="Proteomes" id="UP000005808">
    <property type="component" value="Unassembled WGS sequence"/>
</dbReference>
<evidence type="ECO:0000313" key="2">
    <source>
        <dbReference type="EMBL" id="EHP42665.1"/>
    </source>
</evidence>
<dbReference type="PATRIC" id="fig|1127483.3.peg.2513"/>
<dbReference type="RefSeq" id="WP_006158140.1">
    <property type="nucleotide sequence ID" value="NZ_AHJE01000029.1"/>
</dbReference>
<evidence type="ECO:0000313" key="3">
    <source>
        <dbReference type="Proteomes" id="UP000005808"/>
    </source>
</evidence>
<dbReference type="Gene3D" id="1.10.30.50">
    <property type="match status" value="1"/>
</dbReference>
<gene>
    <name evidence="2" type="ORF">OR16_12530</name>
</gene>
<dbReference type="AlphaFoldDB" id="H1S426"/>
<proteinExistence type="predicted"/>
<protein>
    <recommendedName>
        <fullName evidence="1">HNH domain-containing protein</fullName>
    </recommendedName>
</protein>
<feature type="domain" description="HNH" evidence="1">
    <location>
        <begin position="43"/>
        <end position="83"/>
    </location>
</feature>
<name>H1S426_9BURK</name>
<comment type="caution">
    <text evidence="2">The sequence shown here is derived from an EMBL/GenBank/DDBJ whole genome shotgun (WGS) entry which is preliminary data.</text>
</comment>
<dbReference type="GO" id="GO:0004519">
    <property type="term" value="F:endonuclease activity"/>
    <property type="evidence" value="ECO:0007669"/>
    <property type="project" value="InterPro"/>
</dbReference>
<dbReference type="OrthoDB" id="9802901at2"/>
<dbReference type="GO" id="GO:0008270">
    <property type="term" value="F:zinc ion binding"/>
    <property type="evidence" value="ECO:0007669"/>
    <property type="project" value="InterPro"/>
</dbReference>
<dbReference type="Pfam" id="PF01844">
    <property type="entry name" value="HNH"/>
    <property type="match status" value="1"/>
</dbReference>
<sequence length="138" mass="15616">MPSTLARLRARAFHRQSGRCFYCCCPMWEQSMGAFAATFHLSCRQARHLQCTAEHLHARVDGGGNSQSNIVAACRLCNARRHQGKAARDAAHHKEYVERLMHRRRWHDPWVFEKLLHSVGSVNPPPAAAVGTDCEFHA</sequence>
<reference evidence="2 3" key="1">
    <citation type="journal article" date="2012" name="J. Bacteriol.">
        <title>De Novo Genome Project of Cupriavidus basilensis OR16.</title>
        <authorList>
            <person name="Cserhati M."/>
            <person name="Kriszt B."/>
            <person name="Szoboszlay S."/>
            <person name="Toth A."/>
            <person name="Szabo I."/>
            <person name="Tancsics A."/>
            <person name="Nagy I."/>
            <person name="Horvath B."/>
            <person name="Nagy I."/>
            <person name="Kukolya J."/>
        </authorList>
    </citation>
    <scope>NUCLEOTIDE SEQUENCE [LARGE SCALE GENOMIC DNA]</scope>
    <source>
        <strain evidence="2 3">OR16</strain>
    </source>
</reference>
<dbReference type="GO" id="GO:0003676">
    <property type="term" value="F:nucleic acid binding"/>
    <property type="evidence" value="ECO:0007669"/>
    <property type="project" value="InterPro"/>
</dbReference>
<accession>H1S426</accession>
<evidence type="ECO:0000259" key="1">
    <source>
        <dbReference type="Pfam" id="PF01844"/>
    </source>
</evidence>